<dbReference type="Gene3D" id="3.40.1420.30">
    <property type="match status" value="1"/>
</dbReference>
<reference evidence="4" key="1">
    <citation type="submission" date="2016-11" db="EMBL/GenBank/DDBJ databases">
        <authorList>
            <person name="Varghese N."/>
            <person name="Submissions S."/>
        </authorList>
    </citation>
    <scope>NUCLEOTIDE SEQUENCE [LARGE SCALE GENOMIC DNA]</scope>
    <source>
        <strain evidence="4">DSM 27370</strain>
    </source>
</reference>
<sequence>MKKIIITAIAIIAIACLSFFVLDVYNDNRLVAKDSLPKSIVDFIDTNFPETNIRSAEIDFLDYGVWLEDDTYVEFKWNREWDKIERHNASVPSQLIPAGITSFVREKYPESMIIKVSIDDNRYEVNISNNYIELIFNKQGNYIGIDK</sequence>
<feature type="domain" description="Putative beta-lactamase-inhibitor-like PepSY-like" evidence="2">
    <location>
        <begin position="63"/>
        <end position="143"/>
    </location>
</feature>
<organism evidence="3 4">
    <name type="scientific">Dysgonomonas macrotermitis</name>
    <dbReference type="NCBI Taxonomy" id="1346286"/>
    <lineage>
        <taxon>Bacteria</taxon>
        <taxon>Pseudomonadati</taxon>
        <taxon>Bacteroidota</taxon>
        <taxon>Bacteroidia</taxon>
        <taxon>Bacteroidales</taxon>
        <taxon>Dysgonomonadaceae</taxon>
        <taxon>Dysgonomonas</taxon>
    </lineage>
</organism>
<name>A0A1M5GP04_9BACT</name>
<keyword evidence="4" id="KW-1185">Reference proteome</keyword>
<evidence type="ECO:0000259" key="2">
    <source>
        <dbReference type="Pfam" id="PF11396"/>
    </source>
</evidence>
<accession>A0A1M5GP04</accession>
<keyword evidence="1" id="KW-0472">Membrane</keyword>
<feature type="transmembrane region" description="Helical" evidence="1">
    <location>
        <begin position="6"/>
        <end position="25"/>
    </location>
</feature>
<dbReference type="RefSeq" id="WP_062181812.1">
    <property type="nucleotide sequence ID" value="NZ_BBXL01000014.1"/>
</dbReference>
<dbReference type="InterPro" id="IPR021533">
    <property type="entry name" value="PepSY-like"/>
</dbReference>
<keyword evidence="1" id="KW-1133">Transmembrane helix</keyword>
<evidence type="ECO:0000313" key="3">
    <source>
        <dbReference type="EMBL" id="SHG05252.1"/>
    </source>
</evidence>
<keyword evidence="1" id="KW-0812">Transmembrane</keyword>
<dbReference type="SUPFAM" id="SSF160574">
    <property type="entry name" value="BT0923-like"/>
    <property type="match status" value="1"/>
</dbReference>
<protein>
    <submittedName>
        <fullName evidence="3">Putative beta-lactamase-inhibitor-like, PepSY-like</fullName>
    </submittedName>
</protein>
<dbReference type="STRING" id="1346286.SAMN05444362_11474"/>
<dbReference type="Pfam" id="PF11396">
    <property type="entry name" value="PepSY_like"/>
    <property type="match status" value="1"/>
</dbReference>
<dbReference type="OrthoDB" id="710080at2"/>
<dbReference type="AlphaFoldDB" id="A0A1M5GP04"/>
<gene>
    <name evidence="3" type="ORF">SAMN05444362_11474</name>
</gene>
<dbReference type="PROSITE" id="PS51257">
    <property type="entry name" value="PROKAR_LIPOPROTEIN"/>
    <property type="match status" value="1"/>
</dbReference>
<proteinExistence type="predicted"/>
<evidence type="ECO:0000256" key="1">
    <source>
        <dbReference type="SAM" id="Phobius"/>
    </source>
</evidence>
<evidence type="ECO:0000313" key="4">
    <source>
        <dbReference type="Proteomes" id="UP000184480"/>
    </source>
</evidence>
<dbReference type="EMBL" id="FQUC01000014">
    <property type="protein sequence ID" value="SHG05252.1"/>
    <property type="molecule type" value="Genomic_DNA"/>
</dbReference>
<dbReference type="Proteomes" id="UP000184480">
    <property type="component" value="Unassembled WGS sequence"/>
</dbReference>